<evidence type="ECO:0000313" key="2">
    <source>
        <dbReference type="EMBL" id="PPR02847.1"/>
    </source>
</evidence>
<protein>
    <recommendedName>
        <fullName evidence="1">F-box domain-containing protein</fullName>
    </recommendedName>
</protein>
<gene>
    <name evidence="2" type="ORF">CVT24_002325</name>
</gene>
<dbReference type="SUPFAM" id="SSF81383">
    <property type="entry name" value="F-box domain"/>
    <property type="match status" value="1"/>
</dbReference>
<dbReference type="Proteomes" id="UP000284842">
    <property type="component" value="Unassembled WGS sequence"/>
</dbReference>
<organism evidence="2 3">
    <name type="scientific">Panaeolus cyanescens</name>
    <dbReference type="NCBI Taxonomy" id="181874"/>
    <lineage>
        <taxon>Eukaryota</taxon>
        <taxon>Fungi</taxon>
        <taxon>Dikarya</taxon>
        <taxon>Basidiomycota</taxon>
        <taxon>Agaricomycotina</taxon>
        <taxon>Agaricomycetes</taxon>
        <taxon>Agaricomycetidae</taxon>
        <taxon>Agaricales</taxon>
        <taxon>Agaricineae</taxon>
        <taxon>Galeropsidaceae</taxon>
        <taxon>Panaeolus</taxon>
    </lineage>
</organism>
<dbReference type="AlphaFoldDB" id="A0A409YIL2"/>
<dbReference type="PROSITE" id="PS50181">
    <property type="entry name" value="FBOX"/>
    <property type="match status" value="1"/>
</dbReference>
<dbReference type="Gene3D" id="1.20.1280.50">
    <property type="match status" value="1"/>
</dbReference>
<sequence length="461" mass="52178">MHFNDLPLDVVLEILAHLGVPDIVRCRSVCKRLLYASHETALWFSVYQKSKYLLPPIPPHALCGRRLEFLIARASRIDKNWRPETTMRCVRRSFPHNLPTYEFVATVISGRYLQLAKGGGLSWYDLDSGDMSTPIMTYPCPIIVQNSDYVSHQTNADNEGHDTIWVSFVSAKPKRIVVLKARFGKMPSVKLHLAIPARTVTCIKMAYDWLLPINEFSSRDDPIELIHIPSCSVVPVPMHSHIQSLTDLNNMRYIITPKHLFFLFAMREQTHIEVYPLPVLTPCRPWRSNRPLARSHSGLYLFAISSIHIVGQASNFPPTNDDTRVLFLALVYVNRSRTSWTSKIGLHLFEAHLNSHGPGSLGLNLKCQRILDIGIATTTLSLSANSDTCLAVTHSLPGPVVLAHSIRNLQSSRPEMHVKALKMPDRMQSRDMLTFDGVRGRLCLVSGWTRIEILDFDGYEI</sequence>
<reference evidence="2 3" key="1">
    <citation type="journal article" date="2018" name="Evol. Lett.">
        <title>Horizontal gene cluster transfer increased hallucinogenic mushroom diversity.</title>
        <authorList>
            <person name="Reynolds H.T."/>
            <person name="Vijayakumar V."/>
            <person name="Gluck-Thaler E."/>
            <person name="Korotkin H.B."/>
            <person name="Matheny P.B."/>
            <person name="Slot J.C."/>
        </authorList>
    </citation>
    <scope>NUCLEOTIDE SEQUENCE [LARGE SCALE GENOMIC DNA]</scope>
    <source>
        <strain evidence="2 3">2629</strain>
    </source>
</reference>
<accession>A0A409YIL2</accession>
<dbReference type="EMBL" id="NHTK01001139">
    <property type="protein sequence ID" value="PPR02847.1"/>
    <property type="molecule type" value="Genomic_DNA"/>
</dbReference>
<dbReference type="SMART" id="SM00256">
    <property type="entry name" value="FBOX"/>
    <property type="match status" value="1"/>
</dbReference>
<proteinExistence type="predicted"/>
<evidence type="ECO:0000259" key="1">
    <source>
        <dbReference type="PROSITE" id="PS50181"/>
    </source>
</evidence>
<keyword evidence="3" id="KW-1185">Reference proteome</keyword>
<dbReference type="InParanoid" id="A0A409YIL2"/>
<dbReference type="Pfam" id="PF12937">
    <property type="entry name" value="F-box-like"/>
    <property type="match status" value="1"/>
</dbReference>
<feature type="domain" description="F-box" evidence="1">
    <location>
        <begin position="1"/>
        <end position="46"/>
    </location>
</feature>
<comment type="caution">
    <text evidence="2">The sequence shown here is derived from an EMBL/GenBank/DDBJ whole genome shotgun (WGS) entry which is preliminary data.</text>
</comment>
<evidence type="ECO:0000313" key="3">
    <source>
        <dbReference type="Proteomes" id="UP000284842"/>
    </source>
</evidence>
<dbReference type="OrthoDB" id="3019905at2759"/>
<name>A0A409YIL2_9AGAR</name>
<dbReference type="InterPro" id="IPR001810">
    <property type="entry name" value="F-box_dom"/>
</dbReference>
<dbReference type="InterPro" id="IPR036047">
    <property type="entry name" value="F-box-like_dom_sf"/>
</dbReference>